<evidence type="ECO:0000256" key="1">
    <source>
        <dbReference type="SAM" id="MobiDB-lite"/>
    </source>
</evidence>
<evidence type="ECO:0000313" key="2">
    <source>
        <dbReference type="EMBL" id="CAF0736558.1"/>
    </source>
</evidence>
<reference evidence="2" key="1">
    <citation type="submission" date="2021-02" db="EMBL/GenBank/DDBJ databases">
        <authorList>
            <person name="Nowell W R."/>
        </authorList>
    </citation>
    <scope>NUCLEOTIDE SEQUENCE</scope>
</reference>
<gene>
    <name evidence="2" type="ORF">VCS650_LOCUS368</name>
</gene>
<feature type="compositionally biased region" description="Polar residues" evidence="1">
    <location>
        <begin position="18"/>
        <end position="29"/>
    </location>
</feature>
<protein>
    <submittedName>
        <fullName evidence="2">Uncharacterized protein</fullName>
    </submittedName>
</protein>
<feature type="compositionally biased region" description="Basic and acidic residues" evidence="1">
    <location>
        <begin position="1"/>
        <end position="17"/>
    </location>
</feature>
<dbReference type="EMBL" id="CAJNON010000002">
    <property type="protein sequence ID" value="CAF0736558.1"/>
    <property type="molecule type" value="Genomic_DNA"/>
</dbReference>
<comment type="caution">
    <text evidence="2">The sequence shown here is derived from an EMBL/GenBank/DDBJ whole genome shotgun (WGS) entry which is preliminary data.</text>
</comment>
<organism evidence="2 3">
    <name type="scientific">Adineta steineri</name>
    <dbReference type="NCBI Taxonomy" id="433720"/>
    <lineage>
        <taxon>Eukaryota</taxon>
        <taxon>Metazoa</taxon>
        <taxon>Spiralia</taxon>
        <taxon>Gnathifera</taxon>
        <taxon>Rotifera</taxon>
        <taxon>Eurotatoria</taxon>
        <taxon>Bdelloidea</taxon>
        <taxon>Adinetida</taxon>
        <taxon>Adinetidae</taxon>
        <taxon>Adineta</taxon>
    </lineage>
</organism>
<feature type="region of interest" description="Disordered" evidence="1">
    <location>
        <begin position="1"/>
        <end position="29"/>
    </location>
</feature>
<evidence type="ECO:0000313" key="3">
    <source>
        <dbReference type="Proteomes" id="UP000663891"/>
    </source>
</evidence>
<name>A0A813N976_9BILA</name>
<dbReference type="Proteomes" id="UP000663891">
    <property type="component" value="Unassembled WGS sequence"/>
</dbReference>
<dbReference type="AlphaFoldDB" id="A0A813N976"/>
<accession>A0A813N976</accession>
<proteinExistence type="predicted"/>
<sequence>MDTINKLKEKNKEKNDDQQASIKASSTPMAKNSTNITAYIPVSNEAQAAYDIQIALHSYSKLKGQAMFTLWLLETNLFQIEYSIKDSLSFLSRLGGGKAYD</sequence>